<evidence type="ECO:0000313" key="4">
    <source>
        <dbReference type="Proteomes" id="UP000301475"/>
    </source>
</evidence>
<proteinExistence type="predicted"/>
<dbReference type="Pfam" id="PF02368">
    <property type="entry name" value="Big_2"/>
    <property type="match status" value="1"/>
</dbReference>
<accession>A0A4P8XSS7</accession>
<dbReference type="SUPFAM" id="SSF52058">
    <property type="entry name" value="L domain-like"/>
    <property type="match status" value="2"/>
</dbReference>
<dbReference type="InterPro" id="IPR008964">
    <property type="entry name" value="Invasin/intimin_cell_adhesion"/>
</dbReference>
<feature type="signal peptide" evidence="1">
    <location>
        <begin position="1"/>
        <end position="26"/>
    </location>
</feature>
<dbReference type="PANTHER" id="PTHR45661">
    <property type="entry name" value="SURFACE ANTIGEN"/>
    <property type="match status" value="1"/>
</dbReference>
<dbReference type="AlphaFoldDB" id="A0A4P8XSS7"/>
<protein>
    <recommendedName>
        <fullName evidence="2">BIG2 domain-containing protein</fullName>
    </recommendedName>
</protein>
<name>A0A4P8XSS7_9FIRM</name>
<dbReference type="InterPro" id="IPR026906">
    <property type="entry name" value="LRR_5"/>
</dbReference>
<keyword evidence="4" id="KW-1185">Reference proteome</keyword>
<dbReference type="SMART" id="SM00635">
    <property type="entry name" value="BID_2"/>
    <property type="match status" value="1"/>
</dbReference>
<dbReference type="Gene3D" id="3.40.50.12480">
    <property type="match status" value="1"/>
</dbReference>
<organism evidence="3 4">
    <name type="scientific">Ruminococcus bovis</name>
    <dbReference type="NCBI Taxonomy" id="2564099"/>
    <lineage>
        <taxon>Bacteria</taxon>
        <taxon>Bacillati</taxon>
        <taxon>Bacillota</taxon>
        <taxon>Clostridia</taxon>
        <taxon>Eubacteriales</taxon>
        <taxon>Oscillospiraceae</taxon>
        <taxon>Ruminococcus</taxon>
    </lineage>
</organism>
<evidence type="ECO:0000259" key="2">
    <source>
        <dbReference type="SMART" id="SM00635"/>
    </source>
</evidence>
<keyword evidence="1" id="KW-0732">Signal</keyword>
<dbReference type="Gene3D" id="2.60.40.1080">
    <property type="match status" value="1"/>
</dbReference>
<dbReference type="OrthoDB" id="1828710at2"/>
<dbReference type="EMBL" id="CP039381">
    <property type="protein sequence ID" value="QCT05975.1"/>
    <property type="molecule type" value="Genomic_DNA"/>
</dbReference>
<dbReference type="KEGG" id="ruj:E5Z56_00715"/>
<feature type="domain" description="BIG2" evidence="2">
    <location>
        <begin position="498"/>
        <end position="575"/>
    </location>
</feature>
<dbReference type="InterPro" id="IPR053139">
    <property type="entry name" value="Surface_bspA-like"/>
</dbReference>
<dbReference type="PANTHER" id="PTHR45661:SF3">
    <property type="entry name" value="IG-LIKE DOMAIN-CONTAINING PROTEIN"/>
    <property type="match status" value="1"/>
</dbReference>
<reference evidence="3 4" key="1">
    <citation type="submission" date="2019-04" db="EMBL/GenBank/DDBJ databases">
        <authorList>
            <person name="Embree M."/>
            <person name="Gaffney J.R."/>
        </authorList>
    </citation>
    <scope>NUCLEOTIDE SEQUENCE [LARGE SCALE GENOMIC DNA]</scope>
    <source>
        <strain evidence="3 4">JE7A12</strain>
    </source>
</reference>
<dbReference type="SUPFAM" id="SSF49373">
    <property type="entry name" value="Invasin/intimin cell-adhesion fragments"/>
    <property type="match status" value="1"/>
</dbReference>
<dbReference type="InterPro" id="IPR003343">
    <property type="entry name" value="Big_2"/>
</dbReference>
<dbReference type="RefSeq" id="WP_138156075.1">
    <property type="nucleotide sequence ID" value="NZ_CP039381.1"/>
</dbReference>
<dbReference type="InterPro" id="IPR032675">
    <property type="entry name" value="LRR_dom_sf"/>
</dbReference>
<dbReference type="Proteomes" id="UP000301475">
    <property type="component" value="Chromosome"/>
</dbReference>
<feature type="chain" id="PRO_5020311681" description="BIG2 domain-containing protein" evidence="1">
    <location>
        <begin position="27"/>
        <end position="580"/>
    </location>
</feature>
<sequence length="580" mass="63307">MKKLLSIVLAVLMCMTAMTTAISVSAKETNTVETSATVGNISWGVSGGYLYIVGSGDLPNFNAYSAPWSSKYQEIKRVVIDGNITSIGSYAFYNLSNLVSVQFDGVSKLTKIGDNAFSYCTSLTDITLPSTVKSVGKNVFYNCKAMTNFTTNCSASYGDYAFEYCTNLKTVNAPKSKSFGSNAFYGCDNLTKANLGNATLGEYCMYNNDKLVSLTAGSLNKRAVYSADNLTSLNIRNAKFIKGFALYNLPKLTSVSTNATSIDADAFFGSENIKTINLPKVKVIQDYTFKNAKKLQTVKLGSAQKIGKYAFYGCTNLTTITGTYNVKRVDNFAFDSCKKLKKFTSSNKLTYIGYQSFFNCQNMTGSINFSNVTYVDDTAFANCKKLASTLNFRKVTYIGTDAFFNCQKLKGNTLGTKLKKLGSKAFIGCSSISSLYVPSTCKNTGYDIFVKKVTSVKDSNGYLTYKYYPNSKKITIYGNKGSGIQSYAKLYKNPFKYAVKSVSVNSTKVVIKKGKTFKLKTYVSPTNCGNKKVTVRSSNTKIATINSKGVIKGIKKGKCKITVTSRDGSLKSKTVTVTVK</sequence>
<dbReference type="Gene3D" id="3.80.10.10">
    <property type="entry name" value="Ribonuclease Inhibitor"/>
    <property type="match status" value="5"/>
</dbReference>
<evidence type="ECO:0000313" key="3">
    <source>
        <dbReference type="EMBL" id="QCT05975.1"/>
    </source>
</evidence>
<dbReference type="Pfam" id="PF13306">
    <property type="entry name" value="LRR_5"/>
    <property type="match status" value="3"/>
</dbReference>
<gene>
    <name evidence="3" type="ORF">E5Z56_00715</name>
</gene>
<evidence type="ECO:0000256" key="1">
    <source>
        <dbReference type="SAM" id="SignalP"/>
    </source>
</evidence>